<keyword evidence="7" id="KW-0406">Ion transport</keyword>
<dbReference type="OrthoDB" id="9796221at2"/>
<dbReference type="Gene3D" id="2.40.170.20">
    <property type="entry name" value="TonB-dependent receptor, beta-barrel domain"/>
    <property type="match status" value="1"/>
</dbReference>
<dbReference type="GO" id="GO:0006826">
    <property type="term" value="P:iron ion transport"/>
    <property type="evidence" value="ECO:0007669"/>
    <property type="project" value="UniProtKB-KW"/>
</dbReference>
<comment type="similarity">
    <text evidence="11">Belongs to the TonB-dependent receptor family.</text>
</comment>
<evidence type="ECO:0000256" key="9">
    <source>
        <dbReference type="ARBA" id="ARBA00023136"/>
    </source>
</evidence>
<dbReference type="Proteomes" id="UP000013201">
    <property type="component" value="Unassembled WGS sequence"/>
</dbReference>
<accession>N1MRC7</accession>
<comment type="caution">
    <text evidence="14">The sequence shown here is derived from an EMBL/GenBank/DDBJ whole genome shotgun (WGS) entry which is preliminary data.</text>
</comment>
<organism evidence="14 15">
    <name type="scientific">Sphingobium indicum BiD32</name>
    <dbReference type="NCBI Taxonomy" id="1301087"/>
    <lineage>
        <taxon>Bacteria</taxon>
        <taxon>Pseudomonadati</taxon>
        <taxon>Pseudomonadota</taxon>
        <taxon>Alphaproteobacteria</taxon>
        <taxon>Sphingomonadales</taxon>
        <taxon>Sphingomonadaceae</taxon>
        <taxon>Sphingobium</taxon>
    </lineage>
</organism>
<sequence>MSLIDRAAVSLLLIMTSTTSIAQASTADQSTPLGAAAEEKGLEEIVVTAQRRSENLQDVPIAIAAVSGKQLSVAGVNNLVDMRVLVPGLTVTNSVGYATTRLRGVGSGALGPGLEAPIALYVDGVYYAASNGNLTDFVSVSQIEVT</sequence>
<protein>
    <submittedName>
        <fullName evidence="14">TonB-dependent receptor</fullName>
    </submittedName>
</protein>
<evidence type="ECO:0000256" key="2">
    <source>
        <dbReference type="ARBA" id="ARBA00022448"/>
    </source>
</evidence>
<dbReference type="PANTHER" id="PTHR32552">
    <property type="entry name" value="FERRICHROME IRON RECEPTOR-RELATED"/>
    <property type="match status" value="1"/>
</dbReference>
<dbReference type="PANTHER" id="PTHR32552:SF81">
    <property type="entry name" value="TONB-DEPENDENT OUTER MEMBRANE RECEPTOR"/>
    <property type="match status" value="1"/>
</dbReference>
<dbReference type="RefSeq" id="WP_006965813.1">
    <property type="nucleotide sequence ID" value="NZ_CAVK010000229.1"/>
</dbReference>
<proteinExistence type="inferred from homology"/>
<dbReference type="GO" id="GO:0009279">
    <property type="term" value="C:cell outer membrane"/>
    <property type="evidence" value="ECO:0007669"/>
    <property type="project" value="UniProtKB-SubCell"/>
</dbReference>
<evidence type="ECO:0000256" key="7">
    <source>
        <dbReference type="ARBA" id="ARBA00023065"/>
    </source>
</evidence>
<feature type="chain" id="PRO_5004108531" evidence="12">
    <location>
        <begin position="23"/>
        <end position="146"/>
    </location>
</feature>
<keyword evidence="2 11" id="KW-0813">Transport</keyword>
<name>N1MRC7_9SPHN</name>
<dbReference type="PROSITE" id="PS52016">
    <property type="entry name" value="TONB_DEPENDENT_REC_3"/>
    <property type="match status" value="1"/>
</dbReference>
<keyword evidence="14" id="KW-0675">Receptor</keyword>
<evidence type="ECO:0000256" key="1">
    <source>
        <dbReference type="ARBA" id="ARBA00004571"/>
    </source>
</evidence>
<evidence type="ECO:0000259" key="13">
    <source>
        <dbReference type="Pfam" id="PF07715"/>
    </source>
</evidence>
<evidence type="ECO:0000256" key="12">
    <source>
        <dbReference type="SAM" id="SignalP"/>
    </source>
</evidence>
<evidence type="ECO:0000256" key="6">
    <source>
        <dbReference type="ARBA" id="ARBA00023004"/>
    </source>
</evidence>
<gene>
    <name evidence="14" type="ORF">EBBID32_41300</name>
</gene>
<keyword evidence="12" id="KW-0732">Signal</keyword>
<keyword evidence="15" id="KW-1185">Reference proteome</keyword>
<evidence type="ECO:0000313" key="15">
    <source>
        <dbReference type="Proteomes" id="UP000013201"/>
    </source>
</evidence>
<keyword evidence="9 11" id="KW-0472">Membrane</keyword>
<keyword evidence="3 11" id="KW-1134">Transmembrane beta strand</keyword>
<keyword evidence="6" id="KW-0408">Iron</keyword>
<dbReference type="EMBL" id="CAVK010000229">
    <property type="protein sequence ID" value="CCW19760.1"/>
    <property type="molecule type" value="Genomic_DNA"/>
</dbReference>
<evidence type="ECO:0000256" key="11">
    <source>
        <dbReference type="PROSITE-ProRule" id="PRU01360"/>
    </source>
</evidence>
<dbReference type="InterPro" id="IPR039426">
    <property type="entry name" value="TonB-dep_rcpt-like"/>
</dbReference>
<feature type="domain" description="TonB-dependent receptor plug" evidence="13">
    <location>
        <begin position="56"/>
        <end position="145"/>
    </location>
</feature>
<reference evidence="14 15" key="1">
    <citation type="submission" date="2013-03" db="EMBL/GenBank/DDBJ databases">
        <authorList>
            <person name="Le V."/>
        </authorList>
    </citation>
    <scope>NUCLEOTIDE SEQUENCE [LARGE SCALE GENOMIC DNA]</scope>
    <source>
        <strain evidence="14 15">BiD32</strain>
    </source>
</reference>
<feature type="signal peptide" evidence="12">
    <location>
        <begin position="1"/>
        <end position="22"/>
    </location>
</feature>
<keyword evidence="5 11" id="KW-0812">Transmembrane</keyword>
<dbReference type="Pfam" id="PF07715">
    <property type="entry name" value="Plug"/>
    <property type="match status" value="1"/>
</dbReference>
<evidence type="ECO:0000256" key="4">
    <source>
        <dbReference type="ARBA" id="ARBA00022496"/>
    </source>
</evidence>
<dbReference type="InterPro" id="IPR012910">
    <property type="entry name" value="Plug_dom"/>
</dbReference>
<keyword evidence="4" id="KW-0410">Iron transport</keyword>
<evidence type="ECO:0000256" key="3">
    <source>
        <dbReference type="ARBA" id="ARBA00022452"/>
    </source>
</evidence>
<evidence type="ECO:0000256" key="10">
    <source>
        <dbReference type="ARBA" id="ARBA00023237"/>
    </source>
</evidence>
<evidence type="ECO:0000256" key="5">
    <source>
        <dbReference type="ARBA" id="ARBA00022692"/>
    </source>
</evidence>
<dbReference type="AlphaFoldDB" id="N1MRC7"/>
<evidence type="ECO:0000256" key="8">
    <source>
        <dbReference type="ARBA" id="ARBA00023077"/>
    </source>
</evidence>
<reference evidence="15" key="2">
    <citation type="submission" date="2013-04" db="EMBL/GenBank/DDBJ databases">
        <title>Bisphenol A degrading Sphingobium sp. strain BiD32.</title>
        <authorList>
            <person name="Nielsen J.L."/>
            <person name="Zhou N.A."/>
            <person name="Kjeldal H."/>
        </authorList>
    </citation>
    <scope>NUCLEOTIDE SEQUENCE [LARGE SCALE GENOMIC DNA]</scope>
    <source>
        <strain evidence="15">BiD32</strain>
    </source>
</reference>
<dbReference type="SUPFAM" id="SSF56935">
    <property type="entry name" value="Porins"/>
    <property type="match status" value="1"/>
</dbReference>
<dbReference type="InterPro" id="IPR036942">
    <property type="entry name" value="Beta-barrel_TonB_sf"/>
</dbReference>
<evidence type="ECO:0000313" key="14">
    <source>
        <dbReference type="EMBL" id="CCW19760.1"/>
    </source>
</evidence>
<keyword evidence="8" id="KW-0798">TonB box</keyword>
<keyword evidence="10 11" id="KW-0998">Cell outer membrane</keyword>
<comment type="subcellular location">
    <subcellularLocation>
        <location evidence="1 11">Cell outer membrane</location>
        <topology evidence="1 11">Multi-pass membrane protein</topology>
    </subcellularLocation>
</comment>